<feature type="compositionally biased region" description="Polar residues" evidence="7">
    <location>
        <begin position="63"/>
        <end position="76"/>
    </location>
</feature>
<evidence type="ECO:0000256" key="6">
    <source>
        <dbReference type="ARBA" id="ARBA00023288"/>
    </source>
</evidence>
<sequence>MTNRSGGNGYTRAMSIPHRNRILIPLAAVALLFLAACGNKDPLVLPQKPVEVQEQAVPAPATDEQTPPATQPTSDGNPAPMPDPVKKVDGGNE</sequence>
<keyword evidence="2" id="KW-0732">Signal</keyword>
<keyword evidence="5" id="KW-0998">Cell outer membrane</keyword>
<organism evidence="8 9">
    <name type="scientific">Stenotrophomonas maltophilia</name>
    <name type="common">Pseudomonas maltophilia</name>
    <name type="synonym">Xanthomonas maltophilia</name>
    <dbReference type="NCBI Taxonomy" id="40324"/>
    <lineage>
        <taxon>Bacteria</taxon>
        <taxon>Pseudomonadati</taxon>
        <taxon>Pseudomonadota</taxon>
        <taxon>Gammaproteobacteria</taxon>
        <taxon>Lysobacterales</taxon>
        <taxon>Lysobacteraceae</taxon>
        <taxon>Stenotrophomonas</taxon>
        <taxon>Stenotrophomonas maltophilia group</taxon>
    </lineage>
</organism>
<name>A0A7V8FFW7_STEMA</name>
<dbReference type="EMBL" id="WNDS01000003">
    <property type="protein sequence ID" value="KAF1014874.1"/>
    <property type="molecule type" value="Genomic_DNA"/>
</dbReference>
<gene>
    <name evidence="8" type="ORF">GAK31_02361</name>
</gene>
<accession>A0A7V8FFW7</accession>
<dbReference type="AlphaFoldDB" id="A0A7V8FFW7"/>
<evidence type="ECO:0000256" key="1">
    <source>
        <dbReference type="ARBA" id="ARBA00004459"/>
    </source>
</evidence>
<comment type="caution">
    <text evidence="8">The sequence shown here is derived from an EMBL/GenBank/DDBJ whole genome shotgun (WGS) entry which is preliminary data.</text>
</comment>
<proteinExistence type="predicted"/>
<dbReference type="NCBIfam" id="NF047847">
    <property type="entry name" value="SS_mature_LptM"/>
    <property type="match status" value="1"/>
</dbReference>
<keyword evidence="4" id="KW-0564">Palmitate</keyword>
<evidence type="ECO:0000256" key="3">
    <source>
        <dbReference type="ARBA" id="ARBA00023136"/>
    </source>
</evidence>
<keyword evidence="6" id="KW-0449">Lipoprotein</keyword>
<evidence type="ECO:0000313" key="8">
    <source>
        <dbReference type="EMBL" id="KAF1014874.1"/>
    </source>
</evidence>
<comment type="subcellular location">
    <subcellularLocation>
        <location evidence="1">Cell outer membrane</location>
        <topology evidence="1">Lipid-anchor</topology>
    </subcellularLocation>
</comment>
<feature type="compositionally biased region" description="Basic and acidic residues" evidence="7">
    <location>
        <begin position="84"/>
        <end position="93"/>
    </location>
</feature>
<evidence type="ECO:0000256" key="2">
    <source>
        <dbReference type="ARBA" id="ARBA00022729"/>
    </source>
</evidence>
<evidence type="ECO:0000256" key="7">
    <source>
        <dbReference type="SAM" id="MobiDB-lite"/>
    </source>
</evidence>
<evidence type="ECO:0008006" key="10">
    <source>
        <dbReference type="Google" id="ProtNLM"/>
    </source>
</evidence>
<dbReference type="Proteomes" id="UP000487117">
    <property type="component" value="Unassembled WGS sequence"/>
</dbReference>
<evidence type="ECO:0000256" key="4">
    <source>
        <dbReference type="ARBA" id="ARBA00023139"/>
    </source>
</evidence>
<evidence type="ECO:0000256" key="5">
    <source>
        <dbReference type="ARBA" id="ARBA00023237"/>
    </source>
</evidence>
<dbReference type="InterPro" id="IPR032831">
    <property type="entry name" value="LptM_cons"/>
</dbReference>
<protein>
    <recommendedName>
        <fullName evidence="10">Sugar transporter</fullName>
    </recommendedName>
</protein>
<feature type="region of interest" description="Disordered" evidence="7">
    <location>
        <begin position="54"/>
        <end position="93"/>
    </location>
</feature>
<reference evidence="9" key="1">
    <citation type="journal article" date="2020" name="MBio">
        <title>Horizontal gene transfer to a defensive symbiont with a reduced genome amongst a multipartite beetle microbiome.</title>
        <authorList>
            <person name="Waterworth S.C."/>
            <person name="Florez L.V."/>
            <person name="Rees E.R."/>
            <person name="Hertweck C."/>
            <person name="Kaltenpoth M."/>
            <person name="Kwan J.C."/>
        </authorList>
    </citation>
    <scope>NUCLEOTIDE SEQUENCE [LARGE SCALE GENOMIC DNA]</scope>
</reference>
<evidence type="ECO:0000313" key="9">
    <source>
        <dbReference type="Proteomes" id="UP000487117"/>
    </source>
</evidence>
<keyword evidence="3" id="KW-0472">Membrane</keyword>